<protein>
    <recommendedName>
        <fullName evidence="3">Lipocalin-like domain-containing protein</fullName>
    </recommendedName>
</protein>
<evidence type="ECO:0000313" key="1">
    <source>
        <dbReference type="EMBL" id="WPU93125.1"/>
    </source>
</evidence>
<sequence length="161" mass="18729">MKNTHLSQTKKMLLAGCILLAGWLNYSFRPQTDDQEWLDWSNKCLSESYNPPPDVKLKKWELTLTNDYFLRLRKTYQHGKQEYYSFNLNRLNDVEYEGDDKAGILQLSTNADDIIVQTYEDPKGDIDSMSTMIDLPVRNMSSERLDSLKNALNYFKTKGGL</sequence>
<name>A0ABZ0TNM7_9SPHI</name>
<proteinExistence type="predicted"/>
<dbReference type="EMBL" id="CP139558">
    <property type="protein sequence ID" value="WPU93125.1"/>
    <property type="molecule type" value="Genomic_DNA"/>
</dbReference>
<organism evidence="1 2">
    <name type="scientific">Mucilaginibacter sabulilitoris</name>
    <dbReference type="NCBI Taxonomy" id="1173583"/>
    <lineage>
        <taxon>Bacteria</taxon>
        <taxon>Pseudomonadati</taxon>
        <taxon>Bacteroidota</taxon>
        <taxon>Sphingobacteriia</taxon>
        <taxon>Sphingobacteriales</taxon>
        <taxon>Sphingobacteriaceae</taxon>
        <taxon>Mucilaginibacter</taxon>
    </lineage>
</organism>
<keyword evidence="2" id="KW-1185">Reference proteome</keyword>
<gene>
    <name evidence="1" type="ORF">SNE25_27785</name>
</gene>
<dbReference type="RefSeq" id="WP_321562277.1">
    <property type="nucleotide sequence ID" value="NZ_CP139558.1"/>
</dbReference>
<reference evidence="1 2" key="1">
    <citation type="submission" date="2023-11" db="EMBL/GenBank/DDBJ databases">
        <title>Analysis of the Genomes of Mucilaginibacter gossypii cycad 4 and M. sabulilitoris SNA2: microbes with the potential for plant growth promotion.</title>
        <authorList>
            <person name="Hirsch A.M."/>
            <person name="Humm E."/>
            <person name="Rubbi M."/>
            <person name="Del Vecchio G."/>
            <person name="Ha S.M."/>
            <person name="Pellegrini M."/>
            <person name="Gunsalus R.P."/>
        </authorList>
    </citation>
    <scope>NUCLEOTIDE SEQUENCE [LARGE SCALE GENOMIC DNA]</scope>
    <source>
        <strain evidence="1 2">SNA2</strain>
    </source>
</reference>
<evidence type="ECO:0000313" key="2">
    <source>
        <dbReference type="Proteomes" id="UP001324380"/>
    </source>
</evidence>
<dbReference type="Proteomes" id="UP001324380">
    <property type="component" value="Chromosome"/>
</dbReference>
<evidence type="ECO:0008006" key="3">
    <source>
        <dbReference type="Google" id="ProtNLM"/>
    </source>
</evidence>
<accession>A0ABZ0TNM7</accession>